<keyword evidence="2" id="KW-0670">Pyruvate</keyword>
<organism evidence="2">
    <name type="scientific">uncultured Blastococcus sp</name>
    <dbReference type="NCBI Taxonomy" id="217144"/>
    <lineage>
        <taxon>Bacteria</taxon>
        <taxon>Bacillati</taxon>
        <taxon>Actinomycetota</taxon>
        <taxon>Actinomycetes</taxon>
        <taxon>Geodermatophilales</taxon>
        <taxon>Geodermatophilaceae</taxon>
        <taxon>Blastococcus</taxon>
        <taxon>environmental samples</taxon>
    </lineage>
</organism>
<gene>
    <name evidence="2" type="ORF">AVDCRST_MAG57-110</name>
</gene>
<feature type="compositionally biased region" description="Low complexity" evidence="1">
    <location>
        <begin position="1"/>
        <end position="11"/>
    </location>
</feature>
<evidence type="ECO:0000256" key="1">
    <source>
        <dbReference type="SAM" id="MobiDB-lite"/>
    </source>
</evidence>
<dbReference type="EMBL" id="CADCTI010000009">
    <property type="protein sequence ID" value="CAA9211281.1"/>
    <property type="molecule type" value="Genomic_DNA"/>
</dbReference>
<feature type="non-terminal residue" evidence="2">
    <location>
        <position position="1"/>
    </location>
</feature>
<name>A0A6J4GZV3_9ACTN</name>
<evidence type="ECO:0000313" key="2">
    <source>
        <dbReference type="EMBL" id="CAA9211281.1"/>
    </source>
</evidence>
<accession>A0A6J4GZV3</accession>
<feature type="region of interest" description="Disordered" evidence="1">
    <location>
        <begin position="1"/>
        <end position="85"/>
    </location>
</feature>
<feature type="compositionally biased region" description="Low complexity" evidence="1">
    <location>
        <begin position="21"/>
        <end position="35"/>
    </location>
</feature>
<proteinExistence type="predicted"/>
<feature type="non-terminal residue" evidence="2">
    <location>
        <position position="85"/>
    </location>
</feature>
<protein>
    <submittedName>
        <fullName evidence="2">Pyruvate:Oxaloacetate transcarboxylase domain protein</fullName>
    </submittedName>
</protein>
<feature type="compositionally biased region" description="Basic and acidic residues" evidence="1">
    <location>
        <begin position="39"/>
        <end position="60"/>
    </location>
</feature>
<dbReference type="AlphaFoldDB" id="A0A6J4GZV3"/>
<reference evidence="2" key="1">
    <citation type="submission" date="2020-02" db="EMBL/GenBank/DDBJ databases">
        <authorList>
            <person name="Meier V. D."/>
        </authorList>
    </citation>
    <scope>NUCLEOTIDE SEQUENCE</scope>
    <source>
        <strain evidence="2">AVDCRST_MAG57</strain>
    </source>
</reference>
<sequence>ERVRPGAALGGRRARGRHAGRAAAGGSRSAGRQAGDAGGPRRDRRAPDRGDVVRVAEGRPRARRRRPGRRGALPVERRALVGAGG</sequence>